<dbReference type="EMBL" id="JBHRXX010000010">
    <property type="protein sequence ID" value="MFC3686538.1"/>
    <property type="molecule type" value="Genomic_DNA"/>
</dbReference>
<dbReference type="Proteomes" id="UP001595729">
    <property type="component" value="Unassembled WGS sequence"/>
</dbReference>
<sequence length="274" mass="29232">MDSLKLGLVGLSAAEESLVQTLFRLHKVDPSFIWTLATSSPFDALLVDAGCDPLSYQTLRGSGTAVKVLGRLNDDAEGVMPRPIRSDLLVHWLNSIEVGILHGGHDQFASTAGQQQSQGAGGGWRASRLHGKVSSLLGIEAGDAMDPFIAGDCLFKLKRWPPPELLLGDVNRIRIATLLSRKHLSLKDLASLSRVPADKCSIFVRTLFKEQLLESKPVSVAAKSAVPDAAAAVTMTSPYAAEEQDSSSAPATPPRTRGLGSSLIASIRKRFGIL</sequence>
<proteinExistence type="predicted"/>
<name>A0ABV7W9N9_9BURK</name>
<comment type="caution">
    <text evidence="1">The sequence shown here is derived from an EMBL/GenBank/DDBJ whole genome shotgun (WGS) entry which is preliminary data.</text>
</comment>
<reference evidence="2" key="1">
    <citation type="journal article" date="2019" name="Int. J. Syst. Evol. Microbiol.">
        <title>The Global Catalogue of Microorganisms (GCM) 10K type strain sequencing project: providing services to taxonomists for standard genome sequencing and annotation.</title>
        <authorList>
            <consortium name="The Broad Institute Genomics Platform"/>
            <consortium name="The Broad Institute Genome Sequencing Center for Infectious Disease"/>
            <person name="Wu L."/>
            <person name="Ma J."/>
        </authorList>
    </citation>
    <scope>NUCLEOTIDE SEQUENCE [LARGE SCALE GENOMIC DNA]</scope>
    <source>
        <strain evidence="2">KCTC 42501</strain>
    </source>
</reference>
<accession>A0ABV7W9N9</accession>
<keyword evidence="2" id="KW-1185">Reference proteome</keyword>
<organism evidence="1 2">
    <name type="scientific">Hydrogenophaga luteola</name>
    <dbReference type="NCBI Taxonomy" id="1591122"/>
    <lineage>
        <taxon>Bacteria</taxon>
        <taxon>Pseudomonadati</taxon>
        <taxon>Pseudomonadota</taxon>
        <taxon>Betaproteobacteria</taxon>
        <taxon>Burkholderiales</taxon>
        <taxon>Comamonadaceae</taxon>
        <taxon>Hydrogenophaga</taxon>
    </lineage>
</organism>
<protein>
    <submittedName>
        <fullName evidence="1">Uncharacterized protein</fullName>
    </submittedName>
</protein>
<evidence type="ECO:0000313" key="1">
    <source>
        <dbReference type="EMBL" id="MFC3686538.1"/>
    </source>
</evidence>
<evidence type="ECO:0000313" key="2">
    <source>
        <dbReference type="Proteomes" id="UP001595729"/>
    </source>
</evidence>
<dbReference type="RefSeq" id="WP_382179526.1">
    <property type="nucleotide sequence ID" value="NZ_JBHRXX010000010.1"/>
</dbReference>
<gene>
    <name evidence="1" type="ORF">ACFOPI_23295</name>
</gene>